<dbReference type="FunFam" id="2.60.260.20:FF:000013">
    <property type="entry name" value="DnaJ subfamily B member 11"/>
    <property type="match status" value="1"/>
</dbReference>
<evidence type="ECO:0000313" key="5">
    <source>
        <dbReference type="Proteomes" id="UP001255601"/>
    </source>
</evidence>
<protein>
    <submittedName>
        <fullName evidence="4">DnaJ-class molecular chaperone</fullName>
    </submittedName>
</protein>
<dbReference type="EMBL" id="JAVIZC010000001">
    <property type="protein sequence ID" value="MDR6100958.1"/>
    <property type="molecule type" value="Genomic_DNA"/>
</dbReference>
<sequence length="305" mass="33307">MPITNGDPYATLGVKRDASQSDIQSAYRRKAKKLHPDLNPGNKQAEQDFKALSAAYEILRDEEKRRKFDNGEIDSTGTQRQERRYYRDFADAGTAGGSYDDGDGFADSAGGDIFAEFFSRQERRGFRVPGANVRYSMEIDFLDAVNGSTRQVKLSDGEMVDIHIPPGTRNGQTLRLRGKGHAGGGGAEAGDALIELHVRPHPFYRREGDDIHLDLPITLGEAVLGGKVKVPTPAGPVVATIPENSSSGRILRIKGKGVARPKGSRGDVYALLKIMLPESPDAELKTFVAHWSAGKVYNPRDRMGV</sequence>
<keyword evidence="1" id="KW-0143">Chaperone</keyword>
<dbReference type="GO" id="GO:0042026">
    <property type="term" value="P:protein refolding"/>
    <property type="evidence" value="ECO:0007669"/>
    <property type="project" value="TreeGrafter"/>
</dbReference>
<dbReference type="InterPro" id="IPR018253">
    <property type="entry name" value="DnaJ_domain_CS"/>
</dbReference>
<dbReference type="Pfam" id="PF00226">
    <property type="entry name" value="DnaJ"/>
    <property type="match status" value="1"/>
</dbReference>
<dbReference type="CDD" id="cd10747">
    <property type="entry name" value="DnaJ_C"/>
    <property type="match status" value="1"/>
</dbReference>
<dbReference type="SUPFAM" id="SSF46565">
    <property type="entry name" value="Chaperone J-domain"/>
    <property type="match status" value="1"/>
</dbReference>
<evidence type="ECO:0000256" key="1">
    <source>
        <dbReference type="ARBA" id="ARBA00023186"/>
    </source>
</evidence>
<name>A0AAJ2ERZ4_9HYPH</name>
<dbReference type="InterPro" id="IPR001623">
    <property type="entry name" value="DnaJ_domain"/>
</dbReference>
<dbReference type="PANTHER" id="PTHR43096:SF52">
    <property type="entry name" value="DNAJ HOMOLOG 1, MITOCHONDRIAL-RELATED"/>
    <property type="match status" value="1"/>
</dbReference>
<dbReference type="RefSeq" id="WP_309769917.1">
    <property type="nucleotide sequence ID" value="NZ_JAVIZC010000001.1"/>
</dbReference>
<dbReference type="PROSITE" id="PS50076">
    <property type="entry name" value="DNAJ_2"/>
    <property type="match status" value="1"/>
</dbReference>
<dbReference type="PANTHER" id="PTHR43096">
    <property type="entry name" value="DNAJ HOMOLOG 1, MITOCHONDRIAL-RELATED"/>
    <property type="match status" value="1"/>
</dbReference>
<dbReference type="SUPFAM" id="SSF49493">
    <property type="entry name" value="HSP40/DnaJ peptide-binding domain"/>
    <property type="match status" value="2"/>
</dbReference>
<dbReference type="AlphaFoldDB" id="A0AAJ2ERZ4"/>
<reference evidence="4" key="1">
    <citation type="submission" date="2023-08" db="EMBL/GenBank/DDBJ databases">
        <title>Functional and genomic diversity of the sorghum phyllosphere microbiome.</title>
        <authorList>
            <person name="Shade A."/>
        </authorList>
    </citation>
    <scope>NUCLEOTIDE SEQUENCE</scope>
    <source>
        <strain evidence="4">SORGH_AS_0974</strain>
    </source>
</reference>
<organism evidence="4 5">
    <name type="scientific">Agrobacterium larrymoorei</name>
    <dbReference type="NCBI Taxonomy" id="160699"/>
    <lineage>
        <taxon>Bacteria</taxon>
        <taxon>Pseudomonadati</taxon>
        <taxon>Pseudomonadota</taxon>
        <taxon>Alphaproteobacteria</taxon>
        <taxon>Hyphomicrobiales</taxon>
        <taxon>Rhizobiaceae</taxon>
        <taxon>Rhizobium/Agrobacterium group</taxon>
        <taxon>Agrobacterium</taxon>
    </lineage>
</organism>
<accession>A0AAJ2ERZ4</accession>
<evidence type="ECO:0000256" key="2">
    <source>
        <dbReference type="SAM" id="MobiDB-lite"/>
    </source>
</evidence>
<dbReference type="PROSITE" id="PS00636">
    <property type="entry name" value="DNAJ_1"/>
    <property type="match status" value="1"/>
</dbReference>
<dbReference type="Pfam" id="PF01556">
    <property type="entry name" value="DnaJ_C"/>
    <property type="match status" value="1"/>
</dbReference>
<dbReference type="PRINTS" id="PR00625">
    <property type="entry name" value="JDOMAIN"/>
</dbReference>
<proteinExistence type="predicted"/>
<dbReference type="CDD" id="cd06257">
    <property type="entry name" value="DnaJ"/>
    <property type="match status" value="1"/>
</dbReference>
<feature type="domain" description="J" evidence="3">
    <location>
        <begin position="7"/>
        <end position="72"/>
    </location>
</feature>
<evidence type="ECO:0000259" key="3">
    <source>
        <dbReference type="PROSITE" id="PS50076"/>
    </source>
</evidence>
<dbReference type="Gene3D" id="2.60.260.20">
    <property type="entry name" value="Urease metallochaperone UreE, N-terminal domain"/>
    <property type="match status" value="2"/>
</dbReference>
<comment type="caution">
    <text evidence="4">The sequence shown here is derived from an EMBL/GenBank/DDBJ whole genome shotgun (WGS) entry which is preliminary data.</text>
</comment>
<gene>
    <name evidence="4" type="ORF">QE369_001136</name>
</gene>
<dbReference type="InterPro" id="IPR008971">
    <property type="entry name" value="HSP40/DnaJ_pept-bd"/>
</dbReference>
<dbReference type="InterPro" id="IPR002939">
    <property type="entry name" value="DnaJ_C"/>
</dbReference>
<feature type="region of interest" description="Disordered" evidence="2">
    <location>
        <begin position="1"/>
        <end position="46"/>
    </location>
</feature>
<dbReference type="Proteomes" id="UP001255601">
    <property type="component" value="Unassembled WGS sequence"/>
</dbReference>
<dbReference type="InterPro" id="IPR036869">
    <property type="entry name" value="J_dom_sf"/>
</dbReference>
<dbReference type="SMART" id="SM00271">
    <property type="entry name" value="DnaJ"/>
    <property type="match status" value="1"/>
</dbReference>
<dbReference type="Gene3D" id="1.10.287.110">
    <property type="entry name" value="DnaJ domain"/>
    <property type="match status" value="1"/>
</dbReference>
<evidence type="ECO:0000313" key="4">
    <source>
        <dbReference type="EMBL" id="MDR6100958.1"/>
    </source>
</evidence>
<dbReference type="GO" id="GO:0005737">
    <property type="term" value="C:cytoplasm"/>
    <property type="evidence" value="ECO:0007669"/>
    <property type="project" value="TreeGrafter"/>
</dbReference>
<dbReference type="GO" id="GO:0051082">
    <property type="term" value="F:unfolded protein binding"/>
    <property type="evidence" value="ECO:0007669"/>
    <property type="project" value="InterPro"/>
</dbReference>